<dbReference type="Proteomes" id="UP000176282">
    <property type="component" value="Unassembled WGS sequence"/>
</dbReference>
<accession>A0A1F6M119</accession>
<dbReference type="STRING" id="1798680.A3J66_03860"/>
<sequence length="175" mass="20572">MIDHKNVIFYDTEFSDLNIRTGELLSIGLVSYSGDELYIELPYNNPVHPWVEEHVLPYLNGKQVDKQTARTEVTSFVQKHSRGAEKPYLVAYVNQFDSMYWYDLFESPTDHPVFWIPIDFASILFAHGFEPNSMGKESFFELLNIEKAKFTAHNALEDARLLRETYVQFFEYIQR</sequence>
<dbReference type="SUPFAM" id="SSF53098">
    <property type="entry name" value="Ribonuclease H-like"/>
    <property type="match status" value="1"/>
</dbReference>
<proteinExistence type="predicted"/>
<dbReference type="GO" id="GO:0003676">
    <property type="term" value="F:nucleic acid binding"/>
    <property type="evidence" value="ECO:0007669"/>
    <property type="project" value="InterPro"/>
</dbReference>
<reference evidence="1 2" key="1">
    <citation type="journal article" date="2016" name="Nat. Commun.">
        <title>Thousands of microbial genomes shed light on interconnected biogeochemical processes in an aquifer system.</title>
        <authorList>
            <person name="Anantharaman K."/>
            <person name="Brown C.T."/>
            <person name="Hug L.A."/>
            <person name="Sharon I."/>
            <person name="Castelle C.J."/>
            <person name="Probst A.J."/>
            <person name="Thomas B.C."/>
            <person name="Singh A."/>
            <person name="Wilkins M.J."/>
            <person name="Karaoz U."/>
            <person name="Brodie E.L."/>
            <person name="Williams K.H."/>
            <person name="Hubbard S.S."/>
            <person name="Banfield J.F."/>
        </authorList>
    </citation>
    <scope>NUCLEOTIDE SEQUENCE [LARGE SCALE GENOMIC DNA]</scope>
</reference>
<protein>
    <submittedName>
        <fullName evidence="1">Uncharacterized protein</fullName>
    </submittedName>
</protein>
<comment type="caution">
    <text evidence="1">The sequence shown here is derived from an EMBL/GenBank/DDBJ whole genome shotgun (WGS) entry which is preliminary data.</text>
</comment>
<evidence type="ECO:0000313" key="1">
    <source>
        <dbReference type="EMBL" id="OGH65264.1"/>
    </source>
</evidence>
<gene>
    <name evidence="1" type="ORF">A3J66_03860</name>
</gene>
<dbReference type="InterPro" id="IPR012337">
    <property type="entry name" value="RNaseH-like_sf"/>
</dbReference>
<evidence type="ECO:0000313" key="2">
    <source>
        <dbReference type="Proteomes" id="UP000176282"/>
    </source>
</evidence>
<dbReference type="EMBL" id="MFQB01000051">
    <property type="protein sequence ID" value="OGH65264.1"/>
    <property type="molecule type" value="Genomic_DNA"/>
</dbReference>
<dbReference type="Gene3D" id="3.30.420.10">
    <property type="entry name" value="Ribonuclease H-like superfamily/Ribonuclease H"/>
    <property type="match status" value="1"/>
</dbReference>
<organism evidence="1 2">
    <name type="scientific">Candidatus Magasanikbacteria bacterium RIFCSPHIGHO2_02_FULL_47_14</name>
    <dbReference type="NCBI Taxonomy" id="1798680"/>
    <lineage>
        <taxon>Bacteria</taxon>
        <taxon>Candidatus Magasanikiibacteriota</taxon>
    </lineage>
</organism>
<name>A0A1F6M119_9BACT</name>
<dbReference type="InterPro" id="IPR036397">
    <property type="entry name" value="RNaseH_sf"/>
</dbReference>
<dbReference type="AlphaFoldDB" id="A0A1F6M119"/>